<organism evidence="8 9">
    <name type="scientific">Microthlaspi erraticum</name>
    <dbReference type="NCBI Taxonomy" id="1685480"/>
    <lineage>
        <taxon>Eukaryota</taxon>
        <taxon>Viridiplantae</taxon>
        <taxon>Streptophyta</taxon>
        <taxon>Embryophyta</taxon>
        <taxon>Tracheophyta</taxon>
        <taxon>Spermatophyta</taxon>
        <taxon>Magnoliopsida</taxon>
        <taxon>eudicotyledons</taxon>
        <taxon>Gunneridae</taxon>
        <taxon>Pentapetalae</taxon>
        <taxon>rosids</taxon>
        <taxon>malvids</taxon>
        <taxon>Brassicales</taxon>
        <taxon>Brassicaceae</taxon>
        <taxon>Coluteocarpeae</taxon>
        <taxon>Microthlaspi</taxon>
    </lineage>
</organism>
<dbReference type="PANTHER" id="PTHR31232">
    <property type="match status" value="1"/>
</dbReference>
<gene>
    <name evidence="8" type="ORF">MERR_LOCUS6272</name>
</gene>
<protein>
    <recommendedName>
        <fullName evidence="6">S-protein homolog</fullName>
    </recommendedName>
</protein>
<keyword evidence="9" id="KW-1185">Reference proteome</keyword>
<dbReference type="InterPro" id="IPR010264">
    <property type="entry name" value="Self-incomp_S1"/>
</dbReference>
<keyword evidence="4 6" id="KW-0964">Secreted</keyword>
<dbReference type="Pfam" id="PF05938">
    <property type="entry name" value="Self-incomp_S1"/>
    <property type="match status" value="1"/>
</dbReference>
<evidence type="ECO:0000256" key="7">
    <source>
        <dbReference type="SAM" id="MobiDB-lite"/>
    </source>
</evidence>
<dbReference type="GO" id="GO:0005576">
    <property type="term" value="C:extracellular region"/>
    <property type="evidence" value="ECO:0007669"/>
    <property type="project" value="UniProtKB-SubCell"/>
</dbReference>
<evidence type="ECO:0000313" key="9">
    <source>
        <dbReference type="Proteomes" id="UP000467841"/>
    </source>
</evidence>
<keyword evidence="3 6" id="KW-0713">Self-incompatibility</keyword>
<evidence type="ECO:0000256" key="1">
    <source>
        <dbReference type="ARBA" id="ARBA00004613"/>
    </source>
</evidence>
<dbReference type="OrthoDB" id="1727555at2759"/>
<evidence type="ECO:0000256" key="2">
    <source>
        <dbReference type="ARBA" id="ARBA00005581"/>
    </source>
</evidence>
<evidence type="ECO:0000313" key="8">
    <source>
        <dbReference type="EMBL" id="CAA7019037.1"/>
    </source>
</evidence>
<evidence type="ECO:0000256" key="5">
    <source>
        <dbReference type="ARBA" id="ARBA00022729"/>
    </source>
</evidence>
<proteinExistence type="inferred from homology"/>
<feature type="compositionally biased region" description="Basic residues" evidence="7">
    <location>
        <begin position="33"/>
        <end position="43"/>
    </location>
</feature>
<dbReference type="Proteomes" id="UP000467841">
    <property type="component" value="Unassembled WGS sequence"/>
</dbReference>
<evidence type="ECO:0000256" key="6">
    <source>
        <dbReference type="RuleBase" id="RU367044"/>
    </source>
</evidence>
<comment type="subcellular location">
    <subcellularLocation>
        <location evidence="1 6">Secreted</location>
    </subcellularLocation>
</comment>
<name>A0A6D2I1E0_9BRAS</name>
<feature type="compositionally biased region" description="Basic and acidic residues" evidence="7">
    <location>
        <begin position="20"/>
        <end position="32"/>
    </location>
</feature>
<evidence type="ECO:0000256" key="4">
    <source>
        <dbReference type="ARBA" id="ARBA00022525"/>
    </source>
</evidence>
<feature type="region of interest" description="Disordered" evidence="7">
    <location>
        <begin position="1"/>
        <end position="60"/>
    </location>
</feature>
<comment type="caution">
    <text evidence="8">The sequence shown here is derived from an EMBL/GenBank/DDBJ whole genome shotgun (WGS) entry which is preliminary data.</text>
</comment>
<dbReference type="EMBL" id="CACVBM020000443">
    <property type="protein sequence ID" value="CAA7019037.1"/>
    <property type="molecule type" value="Genomic_DNA"/>
</dbReference>
<accession>A0A6D2I1E0</accession>
<comment type="similarity">
    <text evidence="2 6">Belongs to the plant self-incompatibility (S1) protein family.</text>
</comment>
<keyword evidence="5" id="KW-0732">Signal</keyword>
<dbReference type="AlphaFoldDB" id="A0A6D2I1E0"/>
<dbReference type="GO" id="GO:0060320">
    <property type="term" value="P:rejection of self pollen"/>
    <property type="evidence" value="ECO:0007669"/>
    <property type="project" value="UniProtKB-KW"/>
</dbReference>
<reference evidence="8" key="1">
    <citation type="submission" date="2020-01" db="EMBL/GenBank/DDBJ databases">
        <authorList>
            <person name="Mishra B."/>
        </authorList>
    </citation>
    <scope>NUCLEOTIDE SEQUENCE [LARGE SCALE GENOMIC DNA]</scope>
</reference>
<sequence length="179" mass="21225">MESTSHKPNRGEEWTEIVEEEHRNRSRSETQHRNRSRDRRRRALGGGEEEEEEKRRVKEKGEAKCHKNTLVFQNNLFQSHAVLKVHCKSRDDDLGDHFVNFQGPGYDFRFGDNIFLTTKWHCSLAKGTNPQYSREFQAYEGAPIFRRCSAVYAWEARDDGIYLSKNREPLQLMYSWDKI</sequence>
<dbReference type="PANTHER" id="PTHR31232:SF39">
    <property type="entry name" value="S-PROTEIN HOMOLOG-RELATED"/>
    <property type="match status" value="1"/>
</dbReference>
<evidence type="ECO:0000256" key="3">
    <source>
        <dbReference type="ARBA" id="ARBA00022471"/>
    </source>
</evidence>